<proteinExistence type="inferred from homology"/>
<dbReference type="InterPro" id="IPR015860">
    <property type="entry name" value="ABC_transpr_TagH-like"/>
</dbReference>
<dbReference type="OrthoDB" id="9778870at2"/>
<comment type="similarity">
    <text evidence="1">Belongs to the ABC transporter superfamily.</text>
</comment>
<dbReference type="GeneID" id="43346607"/>
<dbReference type="PATRIC" id="fig|1235795.3.peg.3648"/>
<dbReference type="Proteomes" id="UP000019598">
    <property type="component" value="Unassembled WGS sequence"/>
</dbReference>
<evidence type="ECO:0000256" key="3">
    <source>
        <dbReference type="ARBA" id="ARBA00022741"/>
    </source>
</evidence>
<dbReference type="PANTHER" id="PTHR46743:SF2">
    <property type="entry name" value="TEICHOIC ACIDS EXPORT ATP-BINDING PROTEIN TAGH"/>
    <property type="match status" value="1"/>
</dbReference>
<accession>R9L5I1</accession>
<dbReference type="SMART" id="SM00382">
    <property type="entry name" value="AAA"/>
    <property type="match status" value="1"/>
</dbReference>
<evidence type="ECO:0000259" key="6">
    <source>
        <dbReference type="PROSITE" id="PS50893"/>
    </source>
</evidence>
<evidence type="ECO:0000256" key="4">
    <source>
        <dbReference type="ARBA" id="ARBA00022840"/>
    </source>
</evidence>
<feature type="domain" description="ABC transporter" evidence="6">
    <location>
        <begin position="27"/>
        <end position="249"/>
    </location>
</feature>
<dbReference type="PANTHER" id="PTHR46743">
    <property type="entry name" value="TEICHOIC ACIDS EXPORT ATP-BINDING PROTEIN TAGH"/>
    <property type="match status" value="1"/>
</dbReference>
<dbReference type="InterPro" id="IPR003593">
    <property type="entry name" value="AAA+_ATPase"/>
</dbReference>
<keyword evidence="2" id="KW-0813">Transport</keyword>
<dbReference type="HOGENOM" id="CLU_000604_1_2_9"/>
<keyword evidence="3" id="KW-0547">Nucleotide-binding</keyword>
<keyword evidence="5" id="KW-1278">Translocase</keyword>
<name>R9L5I1_9BACL</name>
<dbReference type="InterPro" id="IPR027417">
    <property type="entry name" value="P-loop_NTPase"/>
</dbReference>
<dbReference type="CDD" id="cd03220">
    <property type="entry name" value="ABC_KpsT_Wzt"/>
    <property type="match status" value="1"/>
</dbReference>
<dbReference type="InterPro" id="IPR050683">
    <property type="entry name" value="Bact_Polysacc_Export_ATP-bd"/>
</dbReference>
<dbReference type="PROSITE" id="PS50893">
    <property type="entry name" value="ABC_TRANSPORTER_2"/>
    <property type="match status" value="1"/>
</dbReference>
<evidence type="ECO:0000313" key="8">
    <source>
        <dbReference type="Proteomes" id="UP000019598"/>
    </source>
</evidence>
<dbReference type="GO" id="GO:0140359">
    <property type="term" value="F:ABC-type transporter activity"/>
    <property type="evidence" value="ECO:0007669"/>
    <property type="project" value="InterPro"/>
</dbReference>
<dbReference type="PROSITE" id="PS00211">
    <property type="entry name" value="ABC_TRANSPORTER_1"/>
    <property type="match status" value="1"/>
</dbReference>
<evidence type="ECO:0000313" key="7">
    <source>
        <dbReference type="EMBL" id="EOS54054.1"/>
    </source>
</evidence>
<keyword evidence="4" id="KW-0067">ATP-binding</keyword>
<dbReference type="GO" id="GO:0005524">
    <property type="term" value="F:ATP binding"/>
    <property type="evidence" value="ECO:0007669"/>
    <property type="project" value="UniProtKB-KW"/>
</dbReference>
<evidence type="ECO:0000256" key="1">
    <source>
        <dbReference type="ARBA" id="ARBA00005417"/>
    </source>
</evidence>
<dbReference type="Pfam" id="PF00005">
    <property type="entry name" value="ABC_tran"/>
    <property type="match status" value="1"/>
</dbReference>
<organism evidence="7 8">
    <name type="scientific">Paenibacillus barengoltzii G22</name>
    <dbReference type="NCBI Taxonomy" id="1235795"/>
    <lineage>
        <taxon>Bacteria</taxon>
        <taxon>Bacillati</taxon>
        <taxon>Bacillota</taxon>
        <taxon>Bacilli</taxon>
        <taxon>Bacillales</taxon>
        <taxon>Paenibacillaceae</taxon>
        <taxon>Paenibacillus</taxon>
    </lineage>
</organism>
<dbReference type="EMBL" id="ASSZ01000034">
    <property type="protein sequence ID" value="EOS54054.1"/>
    <property type="molecule type" value="Genomic_DNA"/>
</dbReference>
<protein>
    <recommendedName>
        <fullName evidence="6">ABC transporter domain-containing protein</fullName>
    </recommendedName>
</protein>
<dbReference type="RefSeq" id="WP_016314077.1">
    <property type="nucleotide sequence ID" value="NZ_KE159655.1"/>
</dbReference>
<dbReference type="Gene3D" id="3.40.50.300">
    <property type="entry name" value="P-loop containing nucleotide triphosphate hydrolases"/>
    <property type="match status" value="1"/>
</dbReference>
<dbReference type="GO" id="GO:0016020">
    <property type="term" value="C:membrane"/>
    <property type="evidence" value="ECO:0007669"/>
    <property type="project" value="InterPro"/>
</dbReference>
<dbReference type="InterPro" id="IPR003439">
    <property type="entry name" value="ABC_transporter-like_ATP-bd"/>
</dbReference>
<evidence type="ECO:0000256" key="2">
    <source>
        <dbReference type="ARBA" id="ARBA00022448"/>
    </source>
</evidence>
<reference evidence="7 8" key="1">
    <citation type="submission" date="2013-04" db="EMBL/GenBank/DDBJ databases">
        <title>The Genome Sequence of Paenibacillus barengoltzii G22.</title>
        <authorList>
            <consortium name="The Broad Institute Genomics Platform"/>
            <consortium name="The Broad Institute Genome Sequencing Center for Infectious Disease"/>
            <person name="Earl A."/>
            <person name="Xavier R."/>
            <person name="Elson C."/>
            <person name="Duck W."/>
            <person name="Walker B."/>
            <person name="Young S."/>
            <person name="Zeng Q."/>
            <person name="Gargeya S."/>
            <person name="Fitzgerald M."/>
            <person name="Haas B."/>
            <person name="Abouelleil A."/>
            <person name="Allen A.W."/>
            <person name="Alvarado L."/>
            <person name="Arachchi H.M."/>
            <person name="Berlin A.M."/>
            <person name="Chapman S.B."/>
            <person name="Gainer-Dewar J."/>
            <person name="Goldberg J."/>
            <person name="Griggs A."/>
            <person name="Gujja S."/>
            <person name="Hansen M."/>
            <person name="Howarth C."/>
            <person name="Imamovic A."/>
            <person name="Ireland A."/>
            <person name="Larimer J."/>
            <person name="McCowan C."/>
            <person name="Murphy C."/>
            <person name="Pearson M."/>
            <person name="Poon T.W."/>
            <person name="Priest M."/>
            <person name="Roberts A."/>
            <person name="Saif S."/>
            <person name="Shea T."/>
            <person name="Sisk P."/>
            <person name="Sykes S."/>
            <person name="Wortman J."/>
            <person name="Nusbaum C."/>
            <person name="Birren B."/>
        </authorList>
    </citation>
    <scope>NUCLEOTIDE SEQUENCE [LARGE SCALE GENOMIC DNA]</scope>
    <source>
        <strain evidence="7 8">G22</strain>
    </source>
</reference>
<dbReference type="AlphaFoldDB" id="R9L5I1"/>
<comment type="caution">
    <text evidence="7">The sequence shown here is derived from an EMBL/GenBank/DDBJ whole genome shotgun (WGS) entry which is preliminary data.</text>
</comment>
<sequence length="250" mass="27632">MRTPVIRVEQVTMKFRMNRNKTDSLKEYCINILKGGLQYSEFTALESINFEVFKGERLGIIGHNGAGKSTLLKIIAGVMKPTTGKVTRIGSIAPLLELGTGFDGDFTGHENIYLNGALLGKSKEEIDSAYNDIIEFANLGEFINVPIRNYSSGMRAKLGFSIATSINPDILILDEVLGVGDQAFRKKSTSKMLEMINDGKTVIMVSHGIGQVKTLCDRVLWLHEGKIKQIGTPEKVCCDYIEYMNEISSV</sequence>
<dbReference type="SUPFAM" id="SSF52540">
    <property type="entry name" value="P-loop containing nucleoside triphosphate hydrolases"/>
    <property type="match status" value="1"/>
</dbReference>
<dbReference type="STRING" id="1235795.C812_03685"/>
<gene>
    <name evidence="7" type="ORF">C812_03685</name>
</gene>
<evidence type="ECO:0000256" key="5">
    <source>
        <dbReference type="ARBA" id="ARBA00022967"/>
    </source>
</evidence>
<dbReference type="GO" id="GO:0016887">
    <property type="term" value="F:ATP hydrolysis activity"/>
    <property type="evidence" value="ECO:0007669"/>
    <property type="project" value="InterPro"/>
</dbReference>
<dbReference type="InterPro" id="IPR017871">
    <property type="entry name" value="ABC_transporter-like_CS"/>
</dbReference>